<gene>
    <name evidence="2" type="ORF">SK3146_03245</name>
</gene>
<dbReference type="Proteomes" id="UP001057134">
    <property type="component" value="Chromosome"/>
</dbReference>
<evidence type="ECO:0008006" key="4">
    <source>
        <dbReference type="Google" id="ProtNLM"/>
    </source>
</evidence>
<organism evidence="2 3">
    <name type="scientific">Paenibacillus konkukensis</name>
    <dbReference type="NCBI Taxonomy" id="2020716"/>
    <lineage>
        <taxon>Bacteria</taxon>
        <taxon>Bacillati</taxon>
        <taxon>Bacillota</taxon>
        <taxon>Bacilli</taxon>
        <taxon>Bacillales</taxon>
        <taxon>Paenibacillaceae</taxon>
        <taxon>Paenibacillus</taxon>
    </lineage>
</organism>
<keyword evidence="1" id="KW-1133">Transmembrane helix</keyword>
<reference evidence="2" key="1">
    <citation type="submission" date="2018-02" db="EMBL/GenBank/DDBJ databases">
        <authorList>
            <person name="Kim S.-K."/>
            <person name="Jung H.-I."/>
            <person name="Lee S.-W."/>
        </authorList>
    </citation>
    <scope>NUCLEOTIDE SEQUENCE</scope>
    <source>
        <strain evidence="2">SK3146</strain>
    </source>
</reference>
<evidence type="ECO:0000313" key="3">
    <source>
        <dbReference type="Proteomes" id="UP001057134"/>
    </source>
</evidence>
<proteinExistence type="predicted"/>
<accession>A0ABY4RPM0</accession>
<keyword evidence="1" id="KW-0812">Transmembrane</keyword>
<evidence type="ECO:0000256" key="1">
    <source>
        <dbReference type="SAM" id="Phobius"/>
    </source>
</evidence>
<feature type="transmembrane region" description="Helical" evidence="1">
    <location>
        <begin position="31"/>
        <end position="52"/>
    </location>
</feature>
<reference evidence="2" key="2">
    <citation type="journal article" date="2021" name="J Anim Sci Technol">
        <title>Complete genome sequence of Paenibacillus konkukensis sp. nov. SK3146 as a potential probiotic strain.</title>
        <authorList>
            <person name="Jung H.I."/>
            <person name="Park S."/>
            <person name="Niu K.M."/>
            <person name="Lee S.W."/>
            <person name="Kothari D."/>
            <person name="Yi K.J."/>
            <person name="Kim S.K."/>
        </authorList>
    </citation>
    <scope>NUCLEOTIDE SEQUENCE</scope>
    <source>
        <strain evidence="2">SK3146</strain>
    </source>
</reference>
<evidence type="ECO:0000313" key="2">
    <source>
        <dbReference type="EMBL" id="UQZ84033.1"/>
    </source>
</evidence>
<sequence>MENDILTLAALVAAYVGVAKGFGIAEKWTHLVALVFATVFVVVPETAQAAVIKISVIGLTASGAYQYVKKRSDEGNDGKRI</sequence>
<protein>
    <recommendedName>
        <fullName evidence="4">Holin</fullName>
    </recommendedName>
</protein>
<dbReference type="EMBL" id="CP027059">
    <property type="protein sequence ID" value="UQZ84033.1"/>
    <property type="molecule type" value="Genomic_DNA"/>
</dbReference>
<name>A0ABY4RPM0_9BACL</name>
<keyword evidence="3" id="KW-1185">Reference proteome</keyword>
<keyword evidence="1" id="KW-0472">Membrane</keyword>
<dbReference type="RefSeq" id="WP_249865988.1">
    <property type="nucleotide sequence ID" value="NZ_CP027059.1"/>
</dbReference>